<dbReference type="PANTHER" id="PTHR33734">
    <property type="entry name" value="LYSM DOMAIN-CONTAINING GPI-ANCHORED PROTEIN 2"/>
    <property type="match status" value="1"/>
</dbReference>
<dbReference type="InterPro" id="IPR036779">
    <property type="entry name" value="LysM_dom_sf"/>
</dbReference>
<name>A0A371NR12_9MICO</name>
<keyword evidence="3" id="KW-1185">Reference proteome</keyword>
<dbReference type="GO" id="GO:0008932">
    <property type="term" value="F:lytic endotransglycosylase activity"/>
    <property type="evidence" value="ECO:0007669"/>
    <property type="project" value="TreeGrafter"/>
</dbReference>
<feature type="domain" description="LysM" evidence="1">
    <location>
        <begin position="221"/>
        <end position="265"/>
    </location>
</feature>
<dbReference type="AlphaFoldDB" id="A0A371NR12"/>
<accession>A0A371NR12</accession>
<dbReference type="OrthoDB" id="5171895at2"/>
<gene>
    <name evidence="2" type="ORF">DY023_14460</name>
</gene>
<dbReference type="InterPro" id="IPR018392">
    <property type="entry name" value="LysM"/>
</dbReference>
<evidence type="ECO:0000313" key="3">
    <source>
        <dbReference type="Proteomes" id="UP000262172"/>
    </source>
</evidence>
<evidence type="ECO:0000313" key="2">
    <source>
        <dbReference type="EMBL" id="REJ04634.1"/>
    </source>
</evidence>
<feature type="domain" description="LysM" evidence="1">
    <location>
        <begin position="286"/>
        <end position="330"/>
    </location>
</feature>
<proteinExistence type="predicted"/>
<feature type="domain" description="LysM" evidence="1">
    <location>
        <begin position="155"/>
        <end position="199"/>
    </location>
</feature>
<dbReference type="PANTHER" id="PTHR33734:SF22">
    <property type="entry name" value="MEMBRANE-BOUND LYTIC MUREIN TRANSGLYCOSYLASE D"/>
    <property type="match status" value="1"/>
</dbReference>
<dbReference type="PROSITE" id="PS51782">
    <property type="entry name" value="LYSM"/>
    <property type="match status" value="4"/>
</dbReference>
<dbReference type="Pfam" id="PF01476">
    <property type="entry name" value="LysM"/>
    <property type="match status" value="4"/>
</dbReference>
<protein>
    <submittedName>
        <fullName evidence="2">LysM peptidoglycan-binding domain-containing protein</fullName>
    </submittedName>
</protein>
<dbReference type="Gene3D" id="3.10.350.10">
    <property type="entry name" value="LysM domain"/>
    <property type="match status" value="4"/>
</dbReference>
<reference evidence="2 3" key="1">
    <citation type="submission" date="2018-08" db="EMBL/GenBank/DDBJ databases">
        <title>Isolation, diversity and antifungal activity of Actinobacteria from cow dung.</title>
        <authorList>
            <person name="Ling L."/>
        </authorList>
    </citation>
    <scope>NUCLEOTIDE SEQUENCE [LARGE SCALE GENOMIC DNA]</scope>
    <source>
        <strain evidence="2 3">NEAU-LLE</strain>
    </source>
</reference>
<comment type="caution">
    <text evidence="2">The sequence shown here is derived from an EMBL/GenBank/DDBJ whole genome shotgun (WGS) entry which is preliminary data.</text>
</comment>
<organism evidence="2 3">
    <name type="scientific">Microbacterium bovistercoris</name>
    <dbReference type="NCBI Taxonomy" id="2293570"/>
    <lineage>
        <taxon>Bacteria</taxon>
        <taxon>Bacillati</taxon>
        <taxon>Actinomycetota</taxon>
        <taxon>Actinomycetes</taxon>
        <taxon>Micrococcales</taxon>
        <taxon>Microbacteriaceae</taxon>
        <taxon>Microbacterium</taxon>
    </lineage>
</organism>
<dbReference type="CDD" id="cd00118">
    <property type="entry name" value="LysM"/>
    <property type="match status" value="4"/>
</dbReference>
<feature type="domain" description="LysM" evidence="1">
    <location>
        <begin position="351"/>
        <end position="395"/>
    </location>
</feature>
<sequence length="540" mass="55762">MLVEQSPNSARSLIERLGEVGNGQPGSVLRGSLGHLPTISRPRPRRLAGCTVTVFTSATFITPVDNRLQPCQRFRSREQGGSLTMRTFTARERGLTAGVSAAVVGALAATLTVAPASAETAAARAPQGLLPQHANAHLLALPATTRVAPTAAQAASYTVRPGDTIWSIAKRHGLRTADVLAWNGLTARSVIHPGQKLVLSGAAKATAARPAAAPVRAAAAKTHTVVAGDTVYGIARKYGTSVSAIIAANRLGSSAVIHPGQKLVVSGAAPVAVSSTKPAAKPAAGKTHTVAAGDTVYGIARKYGTSVSAIIAANRLGSSAIIYPGQKLAVSGAAPVAASSTKPAAGPATAKTHTVAAGDTLTAIAKKYGTTVAVILEANDLGASSIIYPGQRLKLTLPANTQRSARLDAEQTANARLIIRIGRQLGVPDRGIQIALATAMVESSLRNLRGGDRDSLGLFQQRPSQGWGTEAQILNAERSTRVFYGGSSDPNGKQSRGLLDVSGWQSRGFGAAAQTVQISDYAHRYGQWEQQARQWLSALG</sequence>
<dbReference type="Proteomes" id="UP000262172">
    <property type="component" value="Unassembled WGS sequence"/>
</dbReference>
<evidence type="ECO:0000259" key="1">
    <source>
        <dbReference type="PROSITE" id="PS51782"/>
    </source>
</evidence>
<dbReference type="SMART" id="SM00257">
    <property type="entry name" value="LysM"/>
    <property type="match status" value="4"/>
</dbReference>
<dbReference type="EMBL" id="QUAB01000046">
    <property type="protein sequence ID" value="REJ04634.1"/>
    <property type="molecule type" value="Genomic_DNA"/>
</dbReference>
<dbReference type="SUPFAM" id="SSF54106">
    <property type="entry name" value="LysM domain"/>
    <property type="match status" value="4"/>
</dbReference>